<feature type="compositionally biased region" description="Acidic residues" evidence="1">
    <location>
        <begin position="128"/>
        <end position="137"/>
    </location>
</feature>
<feature type="region of interest" description="Disordered" evidence="1">
    <location>
        <begin position="483"/>
        <end position="525"/>
    </location>
</feature>
<accession>A0ABD3M0G7</accession>
<feature type="compositionally biased region" description="Basic and acidic residues" evidence="1">
    <location>
        <begin position="365"/>
        <end position="379"/>
    </location>
</feature>
<organism evidence="3 4">
    <name type="scientific">Discostella pseudostelligera</name>
    <dbReference type="NCBI Taxonomy" id="259834"/>
    <lineage>
        <taxon>Eukaryota</taxon>
        <taxon>Sar</taxon>
        <taxon>Stramenopiles</taxon>
        <taxon>Ochrophyta</taxon>
        <taxon>Bacillariophyta</taxon>
        <taxon>Coscinodiscophyceae</taxon>
        <taxon>Thalassiosirophycidae</taxon>
        <taxon>Stephanodiscales</taxon>
        <taxon>Stephanodiscaceae</taxon>
        <taxon>Discostella</taxon>
    </lineage>
</organism>
<dbReference type="EMBL" id="JALLBG020000312">
    <property type="protein sequence ID" value="KAL3756236.1"/>
    <property type="molecule type" value="Genomic_DNA"/>
</dbReference>
<feature type="compositionally biased region" description="Low complexity" evidence="1">
    <location>
        <begin position="343"/>
        <end position="364"/>
    </location>
</feature>
<evidence type="ECO:0000256" key="1">
    <source>
        <dbReference type="SAM" id="MobiDB-lite"/>
    </source>
</evidence>
<evidence type="ECO:0000259" key="2">
    <source>
        <dbReference type="Pfam" id="PF20710"/>
    </source>
</evidence>
<reference evidence="3 4" key="1">
    <citation type="submission" date="2024-10" db="EMBL/GenBank/DDBJ databases">
        <title>Updated reference genomes for cyclostephanoid diatoms.</title>
        <authorList>
            <person name="Roberts W.R."/>
            <person name="Alverson A.J."/>
        </authorList>
    </citation>
    <scope>NUCLEOTIDE SEQUENCE [LARGE SCALE GENOMIC DNA]</scope>
    <source>
        <strain evidence="3 4">AJA232-27</strain>
    </source>
</reference>
<feature type="compositionally biased region" description="Low complexity" evidence="1">
    <location>
        <begin position="412"/>
        <end position="439"/>
    </location>
</feature>
<feature type="domain" description="DUF6824" evidence="2">
    <location>
        <begin position="19"/>
        <end position="106"/>
    </location>
</feature>
<evidence type="ECO:0000313" key="3">
    <source>
        <dbReference type="EMBL" id="KAL3756236.1"/>
    </source>
</evidence>
<comment type="caution">
    <text evidence="3">The sequence shown here is derived from an EMBL/GenBank/DDBJ whole genome shotgun (WGS) entry which is preliminary data.</text>
</comment>
<evidence type="ECO:0000313" key="4">
    <source>
        <dbReference type="Proteomes" id="UP001530293"/>
    </source>
</evidence>
<dbReference type="Pfam" id="PF20710">
    <property type="entry name" value="DUF6824"/>
    <property type="match status" value="1"/>
</dbReference>
<dbReference type="AlphaFoldDB" id="A0ABD3M0G7"/>
<feature type="compositionally biased region" description="Low complexity" evidence="1">
    <location>
        <begin position="148"/>
        <end position="157"/>
    </location>
</feature>
<feature type="compositionally biased region" description="Polar residues" evidence="1">
    <location>
        <begin position="515"/>
        <end position="525"/>
    </location>
</feature>
<keyword evidence="4" id="KW-1185">Reference proteome</keyword>
<feature type="region of interest" description="Disordered" evidence="1">
    <location>
        <begin position="127"/>
        <end position="273"/>
    </location>
</feature>
<gene>
    <name evidence="3" type="ORF">ACHAWU_007187</name>
</gene>
<proteinExistence type="predicted"/>
<feature type="compositionally biased region" description="Low complexity" evidence="1">
    <location>
        <begin position="263"/>
        <end position="273"/>
    </location>
</feature>
<feature type="region of interest" description="Disordered" evidence="1">
    <location>
        <begin position="768"/>
        <end position="824"/>
    </location>
</feature>
<sequence length="824" mass="86984">MPTSNEQPTTNITNPHNNDVLCGRGGVVNSHPGNEQYREIVERKKRIYLTARFKREKRLIASSIVQEIRSMDPPGRFLIKDPIKNNVWHEIGDEKAREKTSQALRENASNVRKEMEVEILEKRRLEMQEEGGGEESDVPLSAGDDSKPAAAAASTTSGFGGHMQQQQQQQQSALPQASWGFHPPPLQITHPAHHHHHHGAGQSHQPPPLHYPYSFSSSALHPPGGTQHLPPDQQQQQQQHVAAPFYRGPPPHSQYPQYIPNLQSHSQQQHHSQPIMLPPRVLSHNTTPTPAMHPSTLGFQSTINPPPIPAMHGEHHHSNIMGPPPTATTSNITTIPLAGPAPSSSTTTNNNTMRRSSLSSSRDSSPSDKHVQFHNDTMHHPSHRGTGSSSNVNDIPLVINSMTRNHQQQHPSSSIHSSVSSGTTSSSAAATLPNTTTTTIPGHDATSYPPSPTSNSNNNNNNTGSVLSHTTNLSQATPLAFLSRSTPPRHHVMSGDSTRSGSGSGRRKKRHTGTHAPSNSGKVQLDLSTLGSSVEVGAAMGGTTPRSSPPLAPTLPCGVMLTSPLRRSSAGLYRAAMPCTTAPPPPHSQAGSMYGTTHHLDSTPTSPVFSLDLDKMSLCGTENVSTMGGSIGGASLCHVFDDHEDNSSAGVGATLMDMTVSVGSHPSGATSSSNYSPQSGLGLNHHPASHAHQESRDSMNNPQSSSLYGDSESLIGVSSAIMDFSVGSVGMHSKEGQGYAGNIDNESFMGASSIVLGGMDMMSVSSNTHSKGGYAGSSQNSSSGSGSGSGGSLSRGSRRSGSPASIDKASLNLCEDGGRGALSG</sequence>
<name>A0ABD3M0G7_9STRA</name>
<feature type="compositionally biased region" description="Low complexity" evidence="1">
    <location>
        <begin position="453"/>
        <end position="463"/>
    </location>
</feature>
<dbReference type="Proteomes" id="UP001530293">
    <property type="component" value="Unassembled WGS sequence"/>
</dbReference>
<feature type="compositionally biased region" description="Polar residues" evidence="1">
    <location>
        <begin position="698"/>
        <end position="708"/>
    </location>
</feature>
<feature type="compositionally biased region" description="Polar residues" evidence="1">
    <location>
        <begin position="662"/>
        <end position="681"/>
    </location>
</feature>
<dbReference type="InterPro" id="IPR049227">
    <property type="entry name" value="DUF6824"/>
</dbReference>
<protein>
    <recommendedName>
        <fullName evidence="2">DUF6824 domain-containing protein</fullName>
    </recommendedName>
</protein>
<feature type="compositionally biased region" description="Polar residues" evidence="1">
    <location>
        <begin position="400"/>
        <end position="411"/>
    </location>
</feature>
<feature type="region of interest" description="Disordered" evidence="1">
    <location>
        <begin position="662"/>
        <end position="710"/>
    </location>
</feature>
<feature type="region of interest" description="Disordered" evidence="1">
    <location>
        <begin position="323"/>
        <end position="469"/>
    </location>
</feature>